<protein>
    <submittedName>
        <fullName evidence="1">Uncharacterized protein</fullName>
    </submittedName>
</protein>
<dbReference type="EMBL" id="JANKHO010001749">
    <property type="protein sequence ID" value="KAJ3499340.1"/>
    <property type="molecule type" value="Genomic_DNA"/>
</dbReference>
<gene>
    <name evidence="1" type="ORF">NLJ89_g10110</name>
</gene>
<dbReference type="Pfam" id="PF18759">
    <property type="entry name" value="Plavaka"/>
    <property type="match status" value="1"/>
</dbReference>
<accession>A0A9W8JR74</accession>
<dbReference type="AlphaFoldDB" id="A0A9W8JR74"/>
<evidence type="ECO:0000313" key="2">
    <source>
        <dbReference type="Proteomes" id="UP001148786"/>
    </source>
</evidence>
<comment type="caution">
    <text evidence="1">The sequence shown here is derived from an EMBL/GenBank/DDBJ whole genome shotgun (WGS) entry which is preliminary data.</text>
</comment>
<organism evidence="1 2">
    <name type="scientific">Agrocybe chaxingu</name>
    <dbReference type="NCBI Taxonomy" id="84603"/>
    <lineage>
        <taxon>Eukaryota</taxon>
        <taxon>Fungi</taxon>
        <taxon>Dikarya</taxon>
        <taxon>Basidiomycota</taxon>
        <taxon>Agaricomycotina</taxon>
        <taxon>Agaricomycetes</taxon>
        <taxon>Agaricomycetidae</taxon>
        <taxon>Agaricales</taxon>
        <taxon>Agaricineae</taxon>
        <taxon>Strophariaceae</taxon>
        <taxon>Agrocybe</taxon>
    </lineage>
</organism>
<sequence>MNESQITALPNIMNIMGSTSKNFTISGFKELSETWDHARKIHVSQFVKETISVKYKNKELGFDVYFWPLWEWCKELLVDKILAPQFQWDAQRLYKCTGGNCSTIPHGAKPFCIIFYADKTRLSSFGTEKGYPVVARCANLPVSIRNGNGVGRGRLIGWLPIPEEDPKESGKKNYVNLKHHILDEIKKTLTDLSSRDAWEAFGEIDEGLQGIPPWSGLNHFSSLKGSEFTDGTKYEDLSKV</sequence>
<name>A0A9W8JR74_9AGAR</name>
<dbReference type="InterPro" id="IPR041078">
    <property type="entry name" value="Plavaka"/>
</dbReference>
<dbReference type="Proteomes" id="UP001148786">
    <property type="component" value="Unassembled WGS sequence"/>
</dbReference>
<keyword evidence="2" id="KW-1185">Reference proteome</keyword>
<proteinExistence type="predicted"/>
<evidence type="ECO:0000313" key="1">
    <source>
        <dbReference type="EMBL" id="KAJ3499340.1"/>
    </source>
</evidence>
<dbReference type="OrthoDB" id="3060635at2759"/>
<reference evidence="1" key="1">
    <citation type="submission" date="2022-07" db="EMBL/GenBank/DDBJ databases">
        <title>Genome Sequence of Agrocybe chaxingu.</title>
        <authorList>
            <person name="Buettner E."/>
        </authorList>
    </citation>
    <scope>NUCLEOTIDE SEQUENCE</scope>
    <source>
        <strain evidence="1">MP-N11</strain>
    </source>
</reference>